<name>A0A7T8EPG2_9CAUD</name>
<proteinExistence type="predicted"/>
<dbReference type="EMBL" id="MW366843">
    <property type="protein sequence ID" value="QQO90262.1"/>
    <property type="molecule type" value="Genomic_DNA"/>
</dbReference>
<accession>A0A7T8EPG2</accession>
<reference evidence="1 2" key="1">
    <citation type="submission" date="2020-12" db="EMBL/GenBank/DDBJ databases">
        <title>Complete genome sequence of Erwinia phage pEa_SNUABM_5.</title>
        <authorList>
            <person name="Kim S.G."/>
            <person name="Lee S.B."/>
            <person name="Kwon J."/>
            <person name="Park S.C."/>
        </authorList>
    </citation>
    <scope>NUCLEOTIDE SEQUENCE [LARGE SCALE GENOMIC DNA]</scope>
</reference>
<dbReference type="Proteomes" id="UP000596123">
    <property type="component" value="Segment"/>
</dbReference>
<gene>
    <name evidence="1" type="ORF">pEaSNUABM5_00120</name>
</gene>
<sequence>MSVNLESFDLDSTATDEVRDRIIKPMSNIARLIIDNFGRNSTQATSRESLSRLLWARNQLWYCLGRQTESALSEADCRTLFDVLTTIDSTTDASLSVTQAISELVIKLDSDLNERADKFFAYQYLCNARNLFLKSLETVNA</sequence>
<evidence type="ECO:0000313" key="2">
    <source>
        <dbReference type="Proteomes" id="UP000596123"/>
    </source>
</evidence>
<evidence type="ECO:0000313" key="1">
    <source>
        <dbReference type="EMBL" id="QQO90262.1"/>
    </source>
</evidence>
<keyword evidence="2" id="KW-1185">Reference proteome</keyword>
<organism evidence="1 2">
    <name type="scientific">Erwinia phage pEa_SNUABM_5</name>
    <dbReference type="NCBI Taxonomy" id="2797313"/>
    <lineage>
        <taxon>Viruses</taxon>
        <taxon>Duplodnaviria</taxon>
        <taxon>Heunggongvirae</taxon>
        <taxon>Uroviricota</taxon>
        <taxon>Caudoviricetes</taxon>
        <taxon>Rivsvirus</taxon>
        <taxon>Rivsvirus SNUABM5</taxon>
    </lineage>
</organism>
<protein>
    <submittedName>
        <fullName evidence="1">Uncharacterized protein</fullName>
    </submittedName>
</protein>